<evidence type="ECO:0000313" key="2">
    <source>
        <dbReference type="EMBL" id="KAL0107863.1"/>
    </source>
</evidence>
<dbReference type="AlphaFoldDB" id="A0AAW2EVQ9"/>
<gene>
    <name evidence="2" type="ORF">PUN28_014851</name>
</gene>
<reference evidence="2 3" key="1">
    <citation type="submission" date="2023-03" db="EMBL/GenBank/DDBJ databases">
        <title>High recombination rates correlate with genetic variation in Cardiocondyla obscurior ants.</title>
        <authorList>
            <person name="Errbii M."/>
        </authorList>
    </citation>
    <scope>NUCLEOTIDE SEQUENCE [LARGE SCALE GENOMIC DNA]</scope>
    <source>
        <strain evidence="2">Alpha-2009</strain>
        <tissue evidence="2">Whole body</tissue>
    </source>
</reference>
<organism evidence="2 3">
    <name type="scientific">Cardiocondyla obscurior</name>
    <dbReference type="NCBI Taxonomy" id="286306"/>
    <lineage>
        <taxon>Eukaryota</taxon>
        <taxon>Metazoa</taxon>
        <taxon>Ecdysozoa</taxon>
        <taxon>Arthropoda</taxon>
        <taxon>Hexapoda</taxon>
        <taxon>Insecta</taxon>
        <taxon>Pterygota</taxon>
        <taxon>Neoptera</taxon>
        <taxon>Endopterygota</taxon>
        <taxon>Hymenoptera</taxon>
        <taxon>Apocrita</taxon>
        <taxon>Aculeata</taxon>
        <taxon>Formicoidea</taxon>
        <taxon>Formicidae</taxon>
        <taxon>Myrmicinae</taxon>
        <taxon>Cardiocondyla</taxon>
    </lineage>
</organism>
<feature type="region of interest" description="Disordered" evidence="1">
    <location>
        <begin position="1"/>
        <end position="25"/>
    </location>
</feature>
<comment type="caution">
    <text evidence="2">The sequence shown here is derived from an EMBL/GenBank/DDBJ whole genome shotgun (WGS) entry which is preliminary data.</text>
</comment>
<dbReference type="Proteomes" id="UP001430953">
    <property type="component" value="Unassembled WGS sequence"/>
</dbReference>
<sequence length="112" mass="12004">MQSQGRLPKASSAIPRGMKFSFSPSDPPVGLPSFSISALAPSRDCESEQAFSGQRVDHSRSSLSLLLSLLSVSLSVTRSRMRTIAQRESQHVADGGRGSPGGMCTRRSRRAL</sequence>
<keyword evidence="3" id="KW-1185">Reference proteome</keyword>
<name>A0AAW2EVQ9_9HYME</name>
<accession>A0AAW2EVQ9</accession>
<feature type="region of interest" description="Disordered" evidence="1">
    <location>
        <begin position="86"/>
        <end position="112"/>
    </location>
</feature>
<proteinExistence type="predicted"/>
<evidence type="ECO:0000313" key="3">
    <source>
        <dbReference type="Proteomes" id="UP001430953"/>
    </source>
</evidence>
<dbReference type="EMBL" id="JADYXP020000016">
    <property type="protein sequence ID" value="KAL0107863.1"/>
    <property type="molecule type" value="Genomic_DNA"/>
</dbReference>
<evidence type="ECO:0000256" key="1">
    <source>
        <dbReference type="SAM" id="MobiDB-lite"/>
    </source>
</evidence>
<protein>
    <submittedName>
        <fullName evidence="2">Uncharacterized protein</fullName>
    </submittedName>
</protein>